<evidence type="ECO:0000256" key="3">
    <source>
        <dbReference type="ARBA" id="ARBA00023136"/>
    </source>
</evidence>
<proteinExistence type="predicted"/>
<keyword evidence="3" id="KW-0472">Membrane</keyword>
<comment type="subcellular location">
    <subcellularLocation>
        <location evidence="1">Membrane</location>
    </subcellularLocation>
</comment>
<comment type="caution">
    <text evidence="4">The sequence shown here is derived from an EMBL/GenBank/DDBJ whole genome shotgun (WGS) entry which is preliminary data.</text>
</comment>
<dbReference type="GO" id="GO:0016020">
    <property type="term" value="C:membrane"/>
    <property type="evidence" value="ECO:0007669"/>
    <property type="project" value="UniProtKB-SubCell"/>
</dbReference>
<dbReference type="SUPFAM" id="SSF103506">
    <property type="entry name" value="Mitochondrial carrier"/>
    <property type="match status" value="1"/>
</dbReference>
<reference evidence="4 5" key="1">
    <citation type="submission" date="2024-10" db="EMBL/GenBank/DDBJ databases">
        <authorList>
            <person name="Kim D."/>
        </authorList>
    </citation>
    <scope>NUCLEOTIDE SEQUENCE [LARGE SCALE GENOMIC DNA]</scope>
    <source>
        <strain evidence="4">BH-2024</strain>
    </source>
</reference>
<dbReference type="AlphaFoldDB" id="A0ABD2KRB9"/>
<dbReference type="Proteomes" id="UP001620626">
    <property type="component" value="Unassembled WGS sequence"/>
</dbReference>
<sequence length="111" mass="11962">MSDFQQAANVRAANVRTANVLTRSVLLYGSIPKSAFRFGTFEFLKGHAVDERGNLSPFMRLACGLGAGISEAIFNIGKAALPWFFKGQKQASWSCEPSKSAGNSTCARVVE</sequence>
<evidence type="ECO:0000313" key="5">
    <source>
        <dbReference type="Proteomes" id="UP001620626"/>
    </source>
</evidence>
<accession>A0ABD2KRB9</accession>
<name>A0ABD2KRB9_9BILA</name>
<keyword evidence="5" id="KW-1185">Reference proteome</keyword>
<evidence type="ECO:0000256" key="1">
    <source>
        <dbReference type="ARBA" id="ARBA00004370"/>
    </source>
</evidence>
<gene>
    <name evidence="4" type="ORF">niasHT_026936</name>
</gene>
<dbReference type="InterPro" id="IPR023395">
    <property type="entry name" value="MCP_dom_sf"/>
</dbReference>
<keyword evidence="2" id="KW-0812">Transmembrane</keyword>
<dbReference type="EMBL" id="JBICBT010000683">
    <property type="protein sequence ID" value="KAL3105502.1"/>
    <property type="molecule type" value="Genomic_DNA"/>
</dbReference>
<organism evidence="4 5">
    <name type="scientific">Heterodera trifolii</name>
    <dbReference type="NCBI Taxonomy" id="157864"/>
    <lineage>
        <taxon>Eukaryota</taxon>
        <taxon>Metazoa</taxon>
        <taxon>Ecdysozoa</taxon>
        <taxon>Nematoda</taxon>
        <taxon>Chromadorea</taxon>
        <taxon>Rhabditida</taxon>
        <taxon>Tylenchina</taxon>
        <taxon>Tylenchomorpha</taxon>
        <taxon>Tylenchoidea</taxon>
        <taxon>Heteroderidae</taxon>
        <taxon>Heteroderinae</taxon>
        <taxon>Heterodera</taxon>
    </lineage>
</organism>
<evidence type="ECO:0000313" key="4">
    <source>
        <dbReference type="EMBL" id="KAL3105502.1"/>
    </source>
</evidence>
<protein>
    <submittedName>
        <fullName evidence="4">Uncharacterized protein</fullName>
    </submittedName>
</protein>
<evidence type="ECO:0000256" key="2">
    <source>
        <dbReference type="ARBA" id="ARBA00022692"/>
    </source>
</evidence>